<proteinExistence type="predicted"/>
<keyword evidence="2" id="KW-0472">Membrane</keyword>
<feature type="transmembrane region" description="Helical" evidence="2">
    <location>
        <begin position="136"/>
        <end position="156"/>
    </location>
</feature>
<feature type="transmembrane region" description="Helical" evidence="2">
    <location>
        <begin position="105"/>
        <end position="129"/>
    </location>
</feature>
<comment type="caution">
    <text evidence="3">The sequence shown here is derived from an EMBL/GenBank/DDBJ whole genome shotgun (WGS) entry which is preliminary data.</text>
</comment>
<protein>
    <recommendedName>
        <fullName evidence="5">Bacitracin resistance protein</fullName>
    </recommendedName>
</protein>
<dbReference type="Proteomes" id="UP001501004">
    <property type="component" value="Unassembled WGS sequence"/>
</dbReference>
<dbReference type="RefSeq" id="WP_344757615.1">
    <property type="nucleotide sequence ID" value="NZ_BAABAE010000005.1"/>
</dbReference>
<dbReference type="EMBL" id="BAABAE010000005">
    <property type="protein sequence ID" value="GAA3750036.1"/>
    <property type="molecule type" value="Genomic_DNA"/>
</dbReference>
<organism evidence="3 4">
    <name type="scientific">Leifsonella bigeumensis</name>
    <dbReference type="NCBI Taxonomy" id="433643"/>
    <lineage>
        <taxon>Bacteria</taxon>
        <taxon>Bacillati</taxon>
        <taxon>Actinomycetota</taxon>
        <taxon>Actinomycetes</taxon>
        <taxon>Micrococcales</taxon>
        <taxon>Microbacteriaceae</taxon>
        <taxon>Leifsonella</taxon>
    </lineage>
</organism>
<evidence type="ECO:0000313" key="3">
    <source>
        <dbReference type="EMBL" id="GAA3750036.1"/>
    </source>
</evidence>
<evidence type="ECO:0008006" key="5">
    <source>
        <dbReference type="Google" id="ProtNLM"/>
    </source>
</evidence>
<evidence type="ECO:0000313" key="4">
    <source>
        <dbReference type="Proteomes" id="UP001501004"/>
    </source>
</evidence>
<feature type="region of interest" description="Disordered" evidence="1">
    <location>
        <begin position="1"/>
        <end position="52"/>
    </location>
</feature>
<keyword evidence="2" id="KW-1133">Transmembrane helix</keyword>
<feature type="compositionally biased region" description="Low complexity" evidence="1">
    <location>
        <begin position="7"/>
        <end position="16"/>
    </location>
</feature>
<reference evidence="4" key="1">
    <citation type="journal article" date="2019" name="Int. J. Syst. Evol. Microbiol.">
        <title>The Global Catalogue of Microorganisms (GCM) 10K type strain sequencing project: providing services to taxonomists for standard genome sequencing and annotation.</title>
        <authorList>
            <consortium name="The Broad Institute Genomics Platform"/>
            <consortium name="The Broad Institute Genome Sequencing Center for Infectious Disease"/>
            <person name="Wu L."/>
            <person name="Ma J."/>
        </authorList>
    </citation>
    <scope>NUCLEOTIDE SEQUENCE [LARGE SCALE GENOMIC DNA]</scope>
    <source>
        <strain evidence="4">JCM 16949</strain>
    </source>
</reference>
<evidence type="ECO:0000256" key="1">
    <source>
        <dbReference type="SAM" id="MobiDB-lite"/>
    </source>
</evidence>
<accession>A0ABP7FWB1</accession>
<gene>
    <name evidence="3" type="ORF">GCM10022239_26710</name>
</gene>
<evidence type="ECO:0000256" key="2">
    <source>
        <dbReference type="SAM" id="Phobius"/>
    </source>
</evidence>
<feature type="transmembrane region" description="Helical" evidence="2">
    <location>
        <begin position="58"/>
        <end position="76"/>
    </location>
</feature>
<name>A0ABP7FWB1_9MICO</name>
<keyword evidence="2" id="KW-0812">Transmembrane</keyword>
<sequence length="163" mass="16993">MAKNETPAADRGPAAEAARKAPDQKQVVREPAAHPVSPARGKAAGGKPEAGSAKKLPWFRLTVIVLFALVYVWDLFEAISDLFGVATQISKYNENATLIGLNTIAIPWAVLVANLLLPPVVFGLALVVARKRNVGILAIVLLAGLGVVAAVSLSLAELVGVLS</sequence>
<feature type="compositionally biased region" description="Basic and acidic residues" evidence="1">
    <location>
        <begin position="17"/>
        <end position="32"/>
    </location>
</feature>
<keyword evidence="4" id="KW-1185">Reference proteome</keyword>